<feature type="coiled-coil region" evidence="1">
    <location>
        <begin position="131"/>
        <end position="242"/>
    </location>
</feature>
<protein>
    <recommendedName>
        <fullName evidence="3">PH domain-containing protein</fullName>
    </recommendedName>
</protein>
<dbReference type="GO" id="GO:0032065">
    <property type="term" value="P:maintenance of protein location in cell cortex"/>
    <property type="evidence" value="ECO:0007669"/>
    <property type="project" value="InterPro"/>
</dbReference>
<feature type="region of interest" description="Disordered" evidence="2">
    <location>
        <begin position="426"/>
        <end position="467"/>
    </location>
</feature>
<dbReference type="SUPFAM" id="SSF50729">
    <property type="entry name" value="PH domain-like"/>
    <property type="match status" value="1"/>
</dbReference>
<feature type="compositionally biased region" description="Polar residues" evidence="2">
    <location>
        <begin position="535"/>
        <end position="544"/>
    </location>
</feature>
<dbReference type="GO" id="GO:0005739">
    <property type="term" value="C:mitochondrion"/>
    <property type="evidence" value="ECO:0007669"/>
    <property type="project" value="TreeGrafter"/>
</dbReference>
<dbReference type="GO" id="GO:0005543">
    <property type="term" value="F:phospholipid binding"/>
    <property type="evidence" value="ECO:0007669"/>
    <property type="project" value="InterPro"/>
</dbReference>
<feature type="region of interest" description="Disordered" evidence="2">
    <location>
        <begin position="64"/>
        <end position="114"/>
    </location>
</feature>
<keyword evidence="1" id="KW-0175">Coiled coil</keyword>
<dbReference type="CDD" id="cd13365">
    <property type="entry name" value="PH_PLC_plant-like"/>
    <property type="match status" value="1"/>
</dbReference>
<feature type="region of interest" description="Disordered" evidence="2">
    <location>
        <begin position="1417"/>
        <end position="1488"/>
    </location>
</feature>
<feature type="region of interest" description="Disordered" evidence="2">
    <location>
        <begin position="1553"/>
        <end position="1600"/>
    </location>
</feature>
<dbReference type="OrthoDB" id="2149224at2759"/>
<evidence type="ECO:0000256" key="2">
    <source>
        <dbReference type="SAM" id="MobiDB-lite"/>
    </source>
</evidence>
<dbReference type="PROSITE" id="PS50003">
    <property type="entry name" value="PH_DOMAIN"/>
    <property type="match status" value="1"/>
</dbReference>
<feature type="compositionally biased region" description="Basic and acidic residues" evidence="2">
    <location>
        <begin position="492"/>
        <end position="502"/>
    </location>
</feature>
<organism evidence="4 5">
    <name type="scientific">Microdochium bolleyi</name>
    <dbReference type="NCBI Taxonomy" id="196109"/>
    <lineage>
        <taxon>Eukaryota</taxon>
        <taxon>Fungi</taxon>
        <taxon>Dikarya</taxon>
        <taxon>Ascomycota</taxon>
        <taxon>Pezizomycotina</taxon>
        <taxon>Sordariomycetes</taxon>
        <taxon>Xylariomycetidae</taxon>
        <taxon>Xylariales</taxon>
        <taxon>Microdochiaceae</taxon>
        <taxon>Microdochium</taxon>
    </lineage>
</organism>
<feature type="region of interest" description="Disordered" evidence="2">
    <location>
        <begin position="492"/>
        <end position="657"/>
    </location>
</feature>
<feature type="domain" description="PH" evidence="3">
    <location>
        <begin position="1289"/>
        <end position="1400"/>
    </location>
</feature>
<gene>
    <name evidence="4" type="ORF">Micbo1qcDRAFT_122125</name>
</gene>
<feature type="compositionally biased region" description="Polar residues" evidence="2">
    <location>
        <begin position="1578"/>
        <end position="1600"/>
    </location>
</feature>
<dbReference type="GO" id="GO:0015631">
    <property type="term" value="F:tubulin binding"/>
    <property type="evidence" value="ECO:0007669"/>
    <property type="project" value="TreeGrafter"/>
</dbReference>
<feature type="compositionally biased region" description="Polar residues" evidence="2">
    <location>
        <begin position="588"/>
        <end position="614"/>
    </location>
</feature>
<dbReference type="Pfam" id="PF12814">
    <property type="entry name" value="Mcp5_PH"/>
    <property type="match status" value="1"/>
</dbReference>
<feature type="compositionally biased region" description="Pro residues" evidence="2">
    <location>
        <begin position="645"/>
        <end position="655"/>
    </location>
</feature>
<dbReference type="PANTHER" id="PTHR28190">
    <property type="entry name" value="NUCLEAR MIGRATION PROTEIN NUM1"/>
    <property type="match status" value="1"/>
</dbReference>
<feature type="coiled-coil region" evidence="1">
    <location>
        <begin position="681"/>
        <end position="727"/>
    </location>
</feature>
<dbReference type="GO" id="GO:0000226">
    <property type="term" value="P:microtubule cytoskeleton organization"/>
    <property type="evidence" value="ECO:0007669"/>
    <property type="project" value="TreeGrafter"/>
</dbReference>
<evidence type="ECO:0000313" key="4">
    <source>
        <dbReference type="EMBL" id="KXJ89523.1"/>
    </source>
</evidence>
<keyword evidence="5" id="KW-1185">Reference proteome</keyword>
<dbReference type="EMBL" id="KQ964255">
    <property type="protein sequence ID" value="KXJ89523.1"/>
    <property type="molecule type" value="Genomic_DNA"/>
</dbReference>
<name>A0A136IX57_9PEZI</name>
<dbReference type="Proteomes" id="UP000070501">
    <property type="component" value="Unassembled WGS sequence"/>
</dbReference>
<dbReference type="SMART" id="SM00233">
    <property type="entry name" value="PH"/>
    <property type="match status" value="1"/>
</dbReference>
<feature type="compositionally biased region" description="Low complexity" evidence="2">
    <location>
        <begin position="630"/>
        <end position="644"/>
    </location>
</feature>
<reference evidence="5" key="1">
    <citation type="submission" date="2016-02" db="EMBL/GenBank/DDBJ databases">
        <title>Draft genome sequence of Microdochium bolleyi, a fungal endophyte of beachgrass.</title>
        <authorList>
            <consortium name="DOE Joint Genome Institute"/>
            <person name="David A.S."/>
            <person name="May G."/>
            <person name="Haridas S."/>
            <person name="Lim J."/>
            <person name="Wang M."/>
            <person name="Labutti K."/>
            <person name="Lipzen A."/>
            <person name="Barry K."/>
            <person name="Grigoriev I.V."/>
        </authorList>
    </citation>
    <scope>NUCLEOTIDE SEQUENCE [LARGE SCALE GENOMIC DNA]</scope>
    <source>
        <strain evidence="5">J235TASD1</strain>
    </source>
</reference>
<dbReference type="InterPro" id="IPR053005">
    <property type="entry name" value="Nuclear_Pos-Cytoskel_Interact"/>
</dbReference>
<feature type="compositionally biased region" description="Basic and acidic residues" evidence="2">
    <location>
        <begin position="378"/>
        <end position="387"/>
    </location>
</feature>
<feature type="region of interest" description="Disordered" evidence="2">
    <location>
        <begin position="378"/>
        <end position="411"/>
    </location>
</feature>
<sequence length="1600" mass="175498">MEEAGKLGTALVQQRKQLEERLKDLDSIPAEEDITPDLREKLADIEKEYNEVARESARAFIPKQRVPSNEAAAAGGSPFVPEARSGRRSVSPSKFEAQATGSPTKLSVPNRKVRNQPASRIHDIEFATEISTSLIAQVRNLQALLAEKEEELREVKVDKSKLEYEAENFQQRVKSLDESENRYKDENWNLETQIHELTAAQREAVDKEKKLLQALNVLQAEKNTTQRELDEVRLNHSKLVEEHAAVVKQHDIELGTAKRTLVMADSDKATLRKKIDDLTGQNSELAKAFSSQRGRGIEREPLPGMSDEDFETANDSITPDHSPPASPVKGTTPRHSMLETETLKTSLGHAQRTIQSLRTNYHREKTEKMELRRMLQDARDELEKSRQDPLATNKRARKTESREFKKPPRLLGGVRSVRSEIFAGEDPNWEDQTVEQYSPTLSSSMSSMRTPRLPPPMEHDSDQFETANDASDAAFETANDASDAAFETANERGTDTDFHTGAEEFSSDDDVQTETESPSKRTKATKTRPVAGLTRSDSLLSSASTEDDEYPFESETRSPNAFPPLQARFPLRVSRGANRRSRYASEEPNLQSSPMSFVASSTAGTPQQGASQSLAAELGDFDGSDNESMLSATPSRRSLRARTASPPPALPPLPRLPMVDSGTMTESLRNSARKESEAAQLAALAALAATHTKQIEDVKRELAETAAADLNNLKAAHEAELKSVNDKSAATLAAQIDSTKQAHAKEIDDLQTKLGSTHSEELQGLRQSHASDLDELRSTITASHAREVAELRAAHDKAVDEVRQSLTSAHAQQCQTLVDNHAREIETMRAAHEQASEQLKSTHAKNLADTELLRKQEHEEATNNNSVLHAAALAALAAAHVKELSSAKADGEATLAKEVAALKDSHAQAIETLRTQHAAAQAQELENFKSALAKQVDSSKAEGDAAHSEQLDAIHAANAQIVEAHKRESEQAHTQALEQLKTSHERLVEELKQTHASQLTEETSRLTAMHAQELEAASSESAKSKTAAVEVLKQEHAASLAREVERISSEHAKELAEQRAAAEKLQNQAVEDLVTSHKQALADSHATQSQSKAKEDGPASPRSIVSDAGSTGTVRIRRSQDSLSGSSKWQRIVDPSTPQVQDASDARRPGSAASARTSIQDLPPLPANHREAIEAARTQSSSGAKGSMGPPLMPASAYRPSSSSRPRTAGSQRPMSPRSVNSATLRAGRASGHADVQAPHRLPSRSRQSSVSSFASEIDNRFNIRPDMQMEAAGFGPNTDPRMIQAITQTMIGEYLWKYTRKAGRGEMSGNRHRRYFWVHPYTRTLYWGDRDPSTAGRSELRAKSVPIEAVRVVTDDNPMPPGLHRKSLIVISPGRTVKFTCTTGQRHETWFNALSYLLLRTGTETQADTEDMAGQITQDDIDEFNPSVNRRAANGTRPQPPASLSSYNSRTTRGAESPQMDMDMSIPTLTPTHERGQARPGTLSRLSGYWRSSTHSIGTFSSRRGRSHVMPDNAIYEASEVHDSAEDLRQIIEQQDRESDKLENVRACCDGKHDVGSLSHASGRRGRLSSLHAHPSMHSTHSGIASASATPSETVQSRA</sequence>
<evidence type="ECO:0000256" key="1">
    <source>
        <dbReference type="SAM" id="Coils"/>
    </source>
</evidence>
<feature type="region of interest" description="Disordered" evidence="2">
    <location>
        <begin position="1075"/>
        <end position="1253"/>
    </location>
</feature>
<dbReference type="GO" id="GO:0005938">
    <property type="term" value="C:cell cortex"/>
    <property type="evidence" value="ECO:0007669"/>
    <property type="project" value="InterPro"/>
</dbReference>
<dbReference type="InterPro" id="IPR024774">
    <property type="entry name" value="PH_dom-Mcp5-type"/>
</dbReference>
<proteinExistence type="predicted"/>
<dbReference type="PANTHER" id="PTHR28190:SF1">
    <property type="entry name" value="NUCLEAR MIGRATION PROTEIN NUM1"/>
    <property type="match status" value="1"/>
</dbReference>
<dbReference type="InterPro" id="IPR001849">
    <property type="entry name" value="PH_domain"/>
</dbReference>
<feature type="region of interest" description="Disordered" evidence="2">
    <location>
        <begin position="286"/>
        <end position="334"/>
    </location>
</feature>
<evidence type="ECO:0000259" key="3">
    <source>
        <dbReference type="PROSITE" id="PS50003"/>
    </source>
</evidence>
<dbReference type="InParanoid" id="A0A136IX57"/>
<feature type="compositionally biased region" description="Polar residues" evidence="2">
    <location>
        <begin position="1443"/>
        <end position="1455"/>
    </location>
</feature>
<accession>A0A136IX57</accession>
<feature type="compositionally biased region" description="Low complexity" evidence="2">
    <location>
        <begin position="1194"/>
        <end position="1211"/>
    </location>
</feature>
<evidence type="ECO:0000313" key="5">
    <source>
        <dbReference type="Proteomes" id="UP000070501"/>
    </source>
</evidence>
<dbReference type="STRING" id="196109.A0A136IX57"/>
<feature type="compositionally biased region" description="Low complexity" evidence="2">
    <location>
        <begin position="438"/>
        <end position="451"/>
    </location>
</feature>